<sequence>MKRPSSCTGHHAHRPGPKHTSPGAHRSGDAAPRVALAIVPPANLRGAGHDGPGGARSAVAGQPRRRQRPVDTAPRAVPAIEPPADLRGVGHDGPGGAGSAATGV</sequence>
<dbReference type="Gramene" id="PUZ60723">
    <property type="protein sequence ID" value="PUZ60723"/>
    <property type="gene ID" value="GQ55_4G170600"/>
</dbReference>
<proteinExistence type="predicted"/>
<gene>
    <name evidence="2" type="ORF">GQ55_4G170600</name>
</gene>
<evidence type="ECO:0000313" key="2">
    <source>
        <dbReference type="EMBL" id="PUZ60723.1"/>
    </source>
</evidence>
<organism evidence="2 3">
    <name type="scientific">Panicum hallii var. hallii</name>
    <dbReference type="NCBI Taxonomy" id="1504633"/>
    <lineage>
        <taxon>Eukaryota</taxon>
        <taxon>Viridiplantae</taxon>
        <taxon>Streptophyta</taxon>
        <taxon>Embryophyta</taxon>
        <taxon>Tracheophyta</taxon>
        <taxon>Spermatophyta</taxon>
        <taxon>Magnoliopsida</taxon>
        <taxon>Liliopsida</taxon>
        <taxon>Poales</taxon>
        <taxon>Poaceae</taxon>
        <taxon>PACMAD clade</taxon>
        <taxon>Panicoideae</taxon>
        <taxon>Panicodae</taxon>
        <taxon>Paniceae</taxon>
        <taxon>Panicinae</taxon>
        <taxon>Panicum</taxon>
        <taxon>Panicum sect. Panicum</taxon>
    </lineage>
</organism>
<feature type="region of interest" description="Disordered" evidence="1">
    <location>
        <begin position="1"/>
        <end position="104"/>
    </location>
</feature>
<dbReference type="EMBL" id="CM009752">
    <property type="protein sequence ID" value="PUZ60723.1"/>
    <property type="molecule type" value="Genomic_DNA"/>
</dbReference>
<accession>A0A2T7DYR4</accession>
<keyword evidence="3" id="KW-1185">Reference proteome</keyword>
<evidence type="ECO:0000313" key="3">
    <source>
        <dbReference type="Proteomes" id="UP000244336"/>
    </source>
</evidence>
<dbReference type="AlphaFoldDB" id="A0A2T7DYR4"/>
<dbReference type="Proteomes" id="UP000244336">
    <property type="component" value="Chromosome 4"/>
</dbReference>
<protein>
    <submittedName>
        <fullName evidence="2">Uncharacterized protein</fullName>
    </submittedName>
</protein>
<name>A0A2T7DYR4_9POAL</name>
<reference evidence="2 3" key="1">
    <citation type="submission" date="2018-04" db="EMBL/GenBank/DDBJ databases">
        <title>WGS assembly of Panicum hallii var. hallii HAL2.</title>
        <authorList>
            <person name="Lovell J."/>
            <person name="Jenkins J."/>
            <person name="Lowry D."/>
            <person name="Mamidi S."/>
            <person name="Sreedasyam A."/>
            <person name="Weng X."/>
            <person name="Barry K."/>
            <person name="Bonette J."/>
            <person name="Campitelli B."/>
            <person name="Daum C."/>
            <person name="Gordon S."/>
            <person name="Gould B."/>
            <person name="Lipzen A."/>
            <person name="MacQueen A."/>
            <person name="Palacio-Mejia J."/>
            <person name="Plott C."/>
            <person name="Shakirov E."/>
            <person name="Shu S."/>
            <person name="Yoshinaga Y."/>
            <person name="Zane M."/>
            <person name="Rokhsar D."/>
            <person name="Grimwood J."/>
            <person name="Schmutz J."/>
            <person name="Juenger T."/>
        </authorList>
    </citation>
    <scope>NUCLEOTIDE SEQUENCE [LARGE SCALE GENOMIC DNA]</scope>
    <source>
        <strain evidence="3">cv. HAL2</strain>
    </source>
</reference>
<evidence type="ECO:0000256" key="1">
    <source>
        <dbReference type="SAM" id="MobiDB-lite"/>
    </source>
</evidence>